<name>G2XYC5_BOTF4</name>
<evidence type="ECO:0000313" key="3">
    <source>
        <dbReference type="Proteomes" id="UP000008177"/>
    </source>
</evidence>
<gene>
    <name evidence="2" type="ORF">BofuT4_uP044800.1</name>
</gene>
<organism evidence="2 3">
    <name type="scientific">Botryotinia fuckeliana (strain T4)</name>
    <name type="common">Noble rot fungus</name>
    <name type="synonym">Botrytis cinerea</name>
    <dbReference type="NCBI Taxonomy" id="999810"/>
    <lineage>
        <taxon>Eukaryota</taxon>
        <taxon>Fungi</taxon>
        <taxon>Dikarya</taxon>
        <taxon>Ascomycota</taxon>
        <taxon>Pezizomycotina</taxon>
        <taxon>Leotiomycetes</taxon>
        <taxon>Helotiales</taxon>
        <taxon>Sclerotiniaceae</taxon>
        <taxon>Botrytis</taxon>
    </lineage>
</organism>
<dbReference type="InParanoid" id="G2XYC5"/>
<protein>
    <submittedName>
        <fullName evidence="2">Uncharacterized protein</fullName>
    </submittedName>
</protein>
<feature type="region of interest" description="Disordered" evidence="1">
    <location>
        <begin position="1"/>
        <end position="20"/>
    </location>
</feature>
<evidence type="ECO:0000256" key="1">
    <source>
        <dbReference type="SAM" id="MobiDB-lite"/>
    </source>
</evidence>
<dbReference type="Proteomes" id="UP000008177">
    <property type="component" value="Unplaced contigs"/>
</dbReference>
<dbReference type="HOGENOM" id="CLU_2775634_0_0_1"/>
<proteinExistence type="predicted"/>
<accession>G2XYC5</accession>
<sequence>MELSCRSIVGASEATRPEAPKYPERSATLLQQQAPVHLSSHKFGIQNRHVQWRHGAFTLSIGSFVRCFD</sequence>
<reference evidence="3" key="1">
    <citation type="journal article" date="2011" name="PLoS Genet.">
        <title>Genomic analysis of the necrotrophic fungal pathogens Sclerotinia sclerotiorum and Botrytis cinerea.</title>
        <authorList>
            <person name="Amselem J."/>
            <person name="Cuomo C.A."/>
            <person name="van Kan J.A."/>
            <person name="Viaud M."/>
            <person name="Benito E.P."/>
            <person name="Couloux A."/>
            <person name="Coutinho P.M."/>
            <person name="de Vries R.P."/>
            <person name="Dyer P.S."/>
            <person name="Fillinger S."/>
            <person name="Fournier E."/>
            <person name="Gout L."/>
            <person name="Hahn M."/>
            <person name="Kohn L."/>
            <person name="Lapalu N."/>
            <person name="Plummer K.M."/>
            <person name="Pradier J.M."/>
            <person name="Quevillon E."/>
            <person name="Sharon A."/>
            <person name="Simon A."/>
            <person name="ten Have A."/>
            <person name="Tudzynski B."/>
            <person name="Tudzynski P."/>
            <person name="Wincker P."/>
            <person name="Andrew M."/>
            <person name="Anthouard V."/>
            <person name="Beever R.E."/>
            <person name="Beffa R."/>
            <person name="Benoit I."/>
            <person name="Bouzid O."/>
            <person name="Brault B."/>
            <person name="Chen Z."/>
            <person name="Choquer M."/>
            <person name="Collemare J."/>
            <person name="Cotton P."/>
            <person name="Danchin E.G."/>
            <person name="Da Silva C."/>
            <person name="Gautier A."/>
            <person name="Giraud C."/>
            <person name="Giraud T."/>
            <person name="Gonzalez C."/>
            <person name="Grossetete S."/>
            <person name="Guldener U."/>
            <person name="Henrissat B."/>
            <person name="Howlett B.J."/>
            <person name="Kodira C."/>
            <person name="Kretschmer M."/>
            <person name="Lappartient A."/>
            <person name="Leroch M."/>
            <person name="Levis C."/>
            <person name="Mauceli E."/>
            <person name="Neuveglise C."/>
            <person name="Oeser B."/>
            <person name="Pearson M."/>
            <person name="Poulain J."/>
            <person name="Poussereau N."/>
            <person name="Quesneville H."/>
            <person name="Rascle C."/>
            <person name="Schumacher J."/>
            <person name="Segurens B."/>
            <person name="Sexton A."/>
            <person name="Silva E."/>
            <person name="Sirven C."/>
            <person name="Soanes D.M."/>
            <person name="Talbot N.J."/>
            <person name="Templeton M."/>
            <person name="Yandava C."/>
            <person name="Yarden O."/>
            <person name="Zeng Q."/>
            <person name="Rollins J.A."/>
            <person name="Lebrun M.H."/>
            <person name="Dickman M."/>
        </authorList>
    </citation>
    <scope>NUCLEOTIDE SEQUENCE [LARGE SCALE GENOMIC DNA]</scope>
    <source>
        <strain evidence="3">T4</strain>
    </source>
</reference>
<evidence type="ECO:0000313" key="2">
    <source>
        <dbReference type="EMBL" id="CCD45462.1"/>
    </source>
</evidence>
<dbReference type="AlphaFoldDB" id="G2XYC5"/>
<dbReference type="EMBL" id="FQ790278">
    <property type="protein sequence ID" value="CCD45462.1"/>
    <property type="molecule type" value="Genomic_DNA"/>
</dbReference>